<evidence type="ECO:0000259" key="2">
    <source>
        <dbReference type="Pfam" id="PF01266"/>
    </source>
</evidence>
<dbReference type="GO" id="GO:0055130">
    <property type="term" value="P:D-alanine catabolic process"/>
    <property type="evidence" value="ECO:0007669"/>
    <property type="project" value="TreeGrafter"/>
</dbReference>
<dbReference type="SUPFAM" id="SSF51971">
    <property type="entry name" value="Nucleotide-binding domain"/>
    <property type="match status" value="1"/>
</dbReference>
<feature type="domain" description="FAD dependent oxidoreductase" evidence="2">
    <location>
        <begin position="4"/>
        <end position="93"/>
    </location>
</feature>
<dbReference type="InterPro" id="IPR036188">
    <property type="entry name" value="FAD/NAD-bd_sf"/>
</dbReference>
<name>A0A382XZS3_9ZZZZ</name>
<dbReference type="AlphaFoldDB" id="A0A382XZS3"/>
<sequence length="110" mass="11978">GDNIRFTSIAEISGYNTNYVPEDFTEMIMQASSLFPRACDYSNIEYCCGLRPMTPNGAPIIGKGKMKNLYYNTGHGHLGWTMCAGSAKIITDLILGKTPAINMEGMTIAS</sequence>
<accession>A0A382XZS3</accession>
<reference evidence="3" key="1">
    <citation type="submission" date="2018-05" db="EMBL/GenBank/DDBJ databases">
        <authorList>
            <person name="Lanie J.A."/>
            <person name="Ng W.-L."/>
            <person name="Kazmierczak K.M."/>
            <person name="Andrzejewski T.M."/>
            <person name="Davidsen T.M."/>
            <person name="Wayne K.J."/>
            <person name="Tettelin H."/>
            <person name="Glass J.I."/>
            <person name="Rusch D."/>
            <person name="Podicherti R."/>
            <person name="Tsui H.-C.T."/>
            <person name="Winkler M.E."/>
        </authorList>
    </citation>
    <scope>NUCLEOTIDE SEQUENCE</scope>
</reference>
<comment type="similarity">
    <text evidence="1">Belongs to the DadA oxidoreductase family.</text>
</comment>
<dbReference type="GO" id="GO:0005886">
    <property type="term" value="C:plasma membrane"/>
    <property type="evidence" value="ECO:0007669"/>
    <property type="project" value="TreeGrafter"/>
</dbReference>
<organism evidence="3">
    <name type="scientific">marine metagenome</name>
    <dbReference type="NCBI Taxonomy" id="408172"/>
    <lineage>
        <taxon>unclassified sequences</taxon>
        <taxon>metagenomes</taxon>
        <taxon>ecological metagenomes</taxon>
    </lineage>
</organism>
<dbReference type="PANTHER" id="PTHR13847">
    <property type="entry name" value="SARCOSINE DEHYDROGENASE-RELATED"/>
    <property type="match status" value="1"/>
</dbReference>
<gene>
    <name evidence="3" type="ORF">METZ01_LOCUS429258</name>
</gene>
<evidence type="ECO:0000313" key="3">
    <source>
        <dbReference type="EMBL" id="SVD76404.1"/>
    </source>
</evidence>
<dbReference type="Pfam" id="PF01266">
    <property type="entry name" value="DAO"/>
    <property type="match status" value="1"/>
</dbReference>
<dbReference type="PANTHER" id="PTHR13847:SF280">
    <property type="entry name" value="D-AMINO ACID DEHYDROGENASE"/>
    <property type="match status" value="1"/>
</dbReference>
<protein>
    <recommendedName>
        <fullName evidence="2">FAD dependent oxidoreductase domain-containing protein</fullName>
    </recommendedName>
</protein>
<dbReference type="SUPFAM" id="SSF54373">
    <property type="entry name" value="FAD-linked reductases, C-terminal domain"/>
    <property type="match status" value="1"/>
</dbReference>
<feature type="non-terminal residue" evidence="3">
    <location>
        <position position="1"/>
    </location>
</feature>
<dbReference type="GO" id="GO:0008718">
    <property type="term" value="F:D-amino-acid dehydrogenase activity"/>
    <property type="evidence" value="ECO:0007669"/>
    <property type="project" value="TreeGrafter"/>
</dbReference>
<proteinExistence type="inferred from homology"/>
<dbReference type="EMBL" id="UINC01171704">
    <property type="protein sequence ID" value="SVD76404.1"/>
    <property type="molecule type" value="Genomic_DNA"/>
</dbReference>
<evidence type="ECO:0000256" key="1">
    <source>
        <dbReference type="ARBA" id="ARBA00009410"/>
    </source>
</evidence>
<dbReference type="Gene3D" id="3.50.50.60">
    <property type="entry name" value="FAD/NAD(P)-binding domain"/>
    <property type="match status" value="1"/>
</dbReference>
<dbReference type="GO" id="GO:0005737">
    <property type="term" value="C:cytoplasm"/>
    <property type="evidence" value="ECO:0007669"/>
    <property type="project" value="TreeGrafter"/>
</dbReference>
<dbReference type="Gene3D" id="3.30.9.10">
    <property type="entry name" value="D-Amino Acid Oxidase, subunit A, domain 2"/>
    <property type="match status" value="1"/>
</dbReference>
<dbReference type="InterPro" id="IPR006076">
    <property type="entry name" value="FAD-dep_OxRdtase"/>
</dbReference>